<evidence type="ECO:0000313" key="3">
    <source>
        <dbReference type="Proteomes" id="UP000176855"/>
    </source>
</evidence>
<dbReference type="Pfam" id="PF07883">
    <property type="entry name" value="Cupin_2"/>
    <property type="match status" value="1"/>
</dbReference>
<dbReference type="CDD" id="cd02223">
    <property type="entry name" value="cupin_Bh2720-like"/>
    <property type="match status" value="1"/>
</dbReference>
<organism evidence="2 3">
    <name type="scientific">Candidatus Staskawiczbacteria bacterium RIFCSPHIGHO2_01_FULL_39_25</name>
    <dbReference type="NCBI Taxonomy" id="1802202"/>
    <lineage>
        <taxon>Bacteria</taxon>
        <taxon>Candidatus Staskawicziibacteriota</taxon>
    </lineage>
</organism>
<dbReference type="EMBL" id="MHOO01000011">
    <property type="protein sequence ID" value="OGZ63853.1"/>
    <property type="molecule type" value="Genomic_DNA"/>
</dbReference>
<accession>A0A1G2HN40</accession>
<dbReference type="Proteomes" id="UP000176855">
    <property type="component" value="Unassembled WGS sequence"/>
</dbReference>
<dbReference type="AlphaFoldDB" id="A0A1G2HN40"/>
<dbReference type="InterPro" id="IPR011051">
    <property type="entry name" value="RmlC_Cupin_sf"/>
</dbReference>
<proteinExistence type="predicted"/>
<dbReference type="InterPro" id="IPR052538">
    <property type="entry name" value="Flavonoid_dioxygenase-like"/>
</dbReference>
<dbReference type="InterPro" id="IPR014710">
    <property type="entry name" value="RmlC-like_jellyroll"/>
</dbReference>
<gene>
    <name evidence="2" type="ORF">A2730_01015</name>
</gene>
<reference evidence="2 3" key="1">
    <citation type="journal article" date="2016" name="Nat. Commun.">
        <title>Thousands of microbial genomes shed light on interconnected biogeochemical processes in an aquifer system.</title>
        <authorList>
            <person name="Anantharaman K."/>
            <person name="Brown C.T."/>
            <person name="Hug L.A."/>
            <person name="Sharon I."/>
            <person name="Castelle C.J."/>
            <person name="Probst A.J."/>
            <person name="Thomas B.C."/>
            <person name="Singh A."/>
            <person name="Wilkins M.J."/>
            <person name="Karaoz U."/>
            <person name="Brodie E.L."/>
            <person name="Williams K.H."/>
            <person name="Hubbard S.S."/>
            <person name="Banfield J.F."/>
        </authorList>
    </citation>
    <scope>NUCLEOTIDE SEQUENCE [LARGE SCALE GENOMIC DNA]</scope>
</reference>
<dbReference type="SUPFAM" id="SSF51182">
    <property type="entry name" value="RmlC-like cupins"/>
    <property type="match status" value="1"/>
</dbReference>
<sequence length="131" mass="14741">MEGYISNIEKDTVENNNFRKVIYTAKYSQLVVMSLKPGEDIGEEIHQGDQFIRIEKGKGQAVLDGVIHDVQDDFAVIVPAGAKHNVINNMDGYMKLYTIYSPPEHLKDTVHVTKQDAMADTKDHFDGKTSE</sequence>
<protein>
    <submittedName>
        <fullName evidence="2">Cupin</fullName>
    </submittedName>
</protein>
<dbReference type="STRING" id="1802202.A2730_01015"/>
<dbReference type="Gene3D" id="2.60.120.10">
    <property type="entry name" value="Jelly Rolls"/>
    <property type="match status" value="1"/>
</dbReference>
<comment type="caution">
    <text evidence="2">The sequence shown here is derived from an EMBL/GenBank/DDBJ whole genome shotgun (WGS) entry which is preliminary data.</text>
</comment>
<evidence type="ECO:0000259" key="1">
    <source>
        <dbReference type="Pfam" id="PF07883"/>
    </source>
</evidence>
<dbReference type="PANTHER" id="PTHR43346:SF1">
    <property type="entry name" value="QUERCETIN 2,3-DIOXYGENASE-RELATED"/>
    <property type="match status" value="1"/>
</dbReference>
<name>A0A1G2HN40_9BACT</name>
<dbReference type="InterPro" id="IPR013096">
    <property type="entry name" value="Cupin_2"/>
</dbReference>
<evidence type="ECO:0000313" key="2">
    <source>
        <dbReference type="EMBL" id="OGZ63853.1"/>
    </source>
</evidence>
<dbReference type="PANTHER" id="PTHR43346">
    <property type="entry name" value="LIGAND BINDING DOMAIN PROTEIN, PUTATIVE (AFU_ORTHOLOGUE AFUA_6G14370)-RELATED"/>
    <property type="match status" value="1"/>
</dbReference>
<feature type="domain" description="Cupin type-2" evidence="1">
    <location>
        <begin position="32"/>
        <end position="100"/>
    </location>
</feature>